<keyword evidence="2" id="KW-1133">Transmembrane helix</keyword>
<evidence type="ECO:0000256" key="1">
    <source>
        <dbReference type="ARBA" id="ARBA00022729"/>
    </source>
</evidence>
<feature type="domain" description="M23ase beta-sheet core" evidence="3">
    <location>
        <begin position="250"/>
        <end position="345"/>
    </location>
</feature>
<dbReference type="EMBL" id="RZNY01000044">
    <property type="protein sequence ID" value="RUT39494.1"/>
    <property type="molecule type" value="Genomic_DNA"/>
</dbReference>
<dbReference type="InterPro" id="IPR011055">
    <property type="entry name" value="Dup_hybrid_motif"/>
</dbReference>
<dbReference type="GO" id="GO:0004222">
    <property type="term" value="F:metalloendopeptidase activity"/>
    <property type="evidence" value="ECO:0007669"/>
    <property type="project" value="TreeGrafter"/>
</dbReference>
<dbReference type="SUPFAM" id="SSF51261">
    <property type="entry name" value="Duplicated hybrid motif"/>
    <property type="match status" value="1"/>
</dbReference>
<dbReference type="RefSeq" id="WP_127194983.1">
    <property type="nucleotide sequence ID" value="NZ_RZNY01000044.1"/>
</dbReference>
<protein>
    <submittedName>
        <fullName evidence="4">M23 family metallopeptidase</fullName>
    </submittedName>
</protein>
<organism evidence="4 5">
    <name type="scientific">Paenibacillus anaericanus</name>
    <dbReference type="NCBI Taxonomy" id="170367"/>
    <lineage>
        <taxon>Bacteria</taxon>
        <taxon>Bacillati</taxon>
        <taxon>Bacillota</taxon>
        <taxon>Bacilli</taxon>
        <taxon>Bacillales</taxon>
        <taxon>Paenibacillaceae</taxon>
        <taxon>Paenibacillus</taxon>
    </lineage>
</organism>
<reference evidence="4 5" key="1">
    <citation type="submission" date="2018-12" db="EMBL/GenBank/DDBJ databases">
        <authorList>
            <person name="Sun L."/>
            <person name="Chen Z."/>
        </authorList>
    </citation>
    <scope>NUCLEOTIDE SEQUENCE [LARGE SCALE GENOMIC DNA]</scope>
    <source>
        <strain evidence="4 5">DSM 15890</strain>
    </source>
</reference>
<gene>
    <name evidence="4" type="ORF">EJP82_26040</name>
</gene>
<dbReference type="FunFam" id="2.70.70.10:FF:000006">
    <property type="entry name" value="M23 family peptidase"/>
    <property type="match status" value="1"/>
</dbReference>
<dbReference type="OrthoDB" id="9805799at2"/>
<keyword evidence="1" id="KW-0732">Signal</keyword>
<evidence type="ECO:0000313" key="5">
    <source>
        <dbReference type="Proteomes" id="UP000279446"/>
    </source>
</evidence>
<sequence length="353" mass="39557">MKQKRLIKITVIFFLLQVFGAALMMFVIISMAMQVVTLPQRAVSEAAEQVKEWIYGGDVDLSNIDFQIIADKWLGVAEWINPENDQKEVGIPAHVITMMQQEDLLIPPELLIAIASLKGKDDVKWIENIAYKLAPRDLVFEKIEGDEVLTGIKTYLGIYEFSYSTGKVKKVSFKENTEILDDVLGSLRLKKDKDLILSIVKSIEPGSGISPDQGSIEISGSYFAWPIDRKYRISSTFGERYHPIDKKWKLHAGTDIAVPEGTKIYAAADGIVEKSTFSKAAGNYINIKHDNGFSTRYLHLIRRNVKVGDRVKKGDLIGLSGNTGNSTGPHLHFEIRMPNGDPVDPEKFLPDIY</sequence>
<dbReference type="AlphaFoldDB" id="A0A433XXB5"/>
<evidence type="ECO:0000259" key="3">
    <source>
        <dbReference type="Pfam" id="PF01551"/>
    </source>
</evidence>
<dbReference type="Proteomes" id="UP000279446">
    <property type="component" value="Unassembled WGS sequence"/>
</dbReference>
<accession>A0A433XXB5</accession>
<keyword evidence="2" id="KW-0812">Transmembrane</keyword>
<evidence type="ECO:0000256" key="2">
    <source>
        <dbReference type="SAM" id="Phobius"/>
    </source>
</evidence>
<dbReference type="Gene3D" id="2.70.70.10">
    <property type="entry name" value="Glucose Permease (Domain IIA)"/>
    <property type="match status" value="1"/>
</dbReference>
<feature type="transmembrane region" description="Helical" evidence="2">
    <location>
        <begin position="12"/>
        <end position="33"/>
    </location>
</feature>
<name>A0A433XXB5_9BACL</name>
<evidence type="ECO:0000313" key="4">
    <source>
        <dbReference type="EMBL" id="RUT39494.1"/>
    </source>
</evidence>
<keyword evidence="5" id="KW-1185">Reference proteome</keyword>
<comment type="caution">
    <text evidence="4">The sequence shown here is derived from an EMBL/GenBank/DDBJ whole genome shotgun (WGS) entry which is preliminary data.</text>
</comment>
<keyword evidence="2" id="KW-0472">Membrane</keyword>
<dbReference type="CDD" id="cd12797">
    <property type="entry name" value="M23_peptidase"/>
    <property type="match status" value="1"/>
</dbReference>
<dbReference type="PANTHER" id="PTHR21666">
    <property type="entry name" value="PEPTIDASE-RELATED"/>
    <property type="match status" value="1"/>
</dbReference>
<dbReference type="PANTHER" id="PTHR21666:SF289">
    <property type="entry name" value="L-ALA--D-GLU ENDOPEPTIDASE"/>
    <property type="match status" value="1"/>
</dbReference>
<dbReference type="InterPro" id="IPR016047">
    <property type="entry name" value="M23ase_b-sheet_dom"/>
</dbReference>
<dbReference type="InterPro" id="IPR050570">
    <property type="entry name" value="Cell_wall_metabolism_enzyme"/>
</dbReference>
<dbReference type="Pfam" id="PF01551">
    <property type="entry name" value="Peptidase_M23"/>
    <property type="match status" value="1"/>
</dbReference>
<proteinExistence type="predicted"/>